<proteinExistence type="predicted"/>
<dbReference type="PANTHER" id="PTHR32212:SF269">
    <property type="entry name" value="F-BOX_RNI_FBD-LIKE DOMAIN PROTEIN"/>
    <property type="match status" value="1"/>
</dbReference>
<dbReference type="SUPFAM" id="SSF81383">
    <property type="entry name" value="F-box domain"/>
    <property type="match status" value="1"/>
</dbReference>
<dbReference type="Gene3D" id="1.20.1280.50">
    <property type="match status" value="1"/>
</dbReference>
<name>A0A396IK65_MEDTR</name>
<dbReference type="EMBL" id="PSQE01000003">
    <property type="protein sequence ID" value="RHN65241.1"/>
    <property type="molecule type" value="Genomic_DNA"/>
</dbReference>
<organism evidence="2">
    <name type="scientific">Medicago truncatula</name>
    <name type="common">Barrel medic</name>
    <name type="synonym">Medicago tribuloides</name>
    <dbReference type="NCBI Taxonomy" id="3880"/>
    <lineage>
        <taxon>Eukaryota</taxon>
        <taxon>Viridiplantae</taxon>
        <taxon>Streptophyta</taxon>
        <taxon>Embryophyta</taxon>
        <taxon>Tracheophyta</taxon>
        <taxon>Spermatophyta</taxon>
        <taxon>Magnoliopsida</taxon>
        <taxon>eudicotyledons</taxon>
        <taxon>Gunneridae</taxon>
        <taxon>Pentapetalae</taxon>
        <taxon>rosids</taxon>
        <taxon>fabids</taxon>
        <taxon>Fabales</taxon>
        <taxon>Fabaceae</taxon>
        <taxon>Papilionoideae</taxon>
        <taxon>50 kb inversion clade</taxon>
        <taxon>NPAAA clade</taxon>
        <taxon>Hologalegina</taxon>
        <taxon>IRL clade</taxon>
        <taxon>Trifolieae</taxon>
        <taxon>Medicago</taxon>
    </lineage>
</organism>
<feature type="domain" description="F-box" evidence="1">
    <location>
        <begin position="19"/>
        <end position="57"/>
    </location>
</feature>
<protein>
    <submittedName>
        <fullName evidence="2">Putative F-box domain, leucine-rich repeat domain, L domain-containing protein</fullName>
    </submittedName>
</protein>
<dbReference type="InterPro" id="IPR001810">
    <property type="entry name" value="F-box_dom"/>
</dbReference>
<reference evidence="2" key="1">
    <citation type="journal article" date="2018" name="Nat. Plants">
        <title>Whole-genome landscape of Medicago truncatula symbiotic genes.</title>
        <authorList>
            <person name="Pecrix Y."/>
            <person name="Gamas P."/>
            <person name="Carrere S."/>
        </authorList>
    </citation>
    <scope>NUCLEOTIDE SEQUENCE</scope>
    <source>
        <tissue evidence="2">Leaves</tissue>
    </source>
</reference>
<accession>A0A396IK65</accession>
<dbReference type="CDD" id="cd22160">
    <property type="entry name" value="F-box_AtFBL13-like"/>
    <property type="match status" value="1"/>
</dbReference>
<dbReference type="InterPro" id="IPR053781">
    <property type="entry name" value="F-box_AtFBL13-like"/>
</dbReference>
<comment type="caution">
    <text evidence="2">The sequence shown here is derived from an EMBL/GenBank/DDBJ whole genome shotgun (WGS) entry which is preliminary data.</text>
</comment>
<dbReference type="PANTHER" id="PTHR32212">
    <property type="entry name" value="CYCLIN-LIKE F-BOX"/>
    <property type="match status" value="1"/>
</dbReference>
<gene>
    <name evidence="2" type="ORF">MtrunA17_Chr3g0077781</name>
</gene>
<sequence length="369" mass="42229">MERRKTKHKNDNKHEEDFISDLSDCILLHTLSFLNAKEAVQTCILSKRWINLWNTLPTLTLSSSNFRTCTSFDQFLSQIFSLRDHSSAIRALCLHYNHFMGIRLYKKIIEYTFSHNVQRFRINYNSIQHLPPCFFSSHTLTSLHLSSYSLFRSGSTQIFPNSLNFPALTTLSLERLAFRCGTSDDDGCVDPFSTFNMLNTLIIDLCVILDAQNLRISSTKLLNLTICMYDNDPRKNFRSSFGIELYAPTVHTFEYSGGEYIPKLFGSKSVISSIKHVSIHLLSFRRNKTSILFSWLVELANIESLTANSSALTDLLVFPDLLKVKLPSLLCNLKSLKLKLFQPWAHAKLVDFLLQNSPSAKVEFSKSLL</sequence>
<evidence type="ECO:0000259" key="1">
    <source>
        <dbReference type="Pfam" id="PF00646"/>
    </source>
</evidence>
<dbReference type="InterPro" id="IPR036047">
    <property type="entry name" value="F-box-like_dom_sf"/>
</dbReference>
<evidence type="ECO:0000313" key="2">
    <source>
        <dbReference type="EMBL" id="RHN65241.1"/>
    </source>
</evidence>
<dbReference type="Pfam" id="PF00646">
    <property type="entry name" value="F-box"/>
    <property type="match status" value="1"/>
</dbReference>
<dbReference type="Proteomes" id="UP000265566">
    <property type="component" value="Chromosome 3"/>
</dbReference>
<dbReference type="AlphaFoldDB" id="A0A396IK65"/>
<dbReference type="Gramene" id="rna13060">
    <property type="protein sequence ID" value="RHN65241.1"/>
    <property type="gene ID" value="gene13060"/>
</dbReference>
<dbReference type="SUPFAM" id="SSF52047">
    <property type="entry name" value="RNI-like"/>
    <property type="match status" value="1"/>
</dbReference>